<accession>A0A8S5R3U7</accession>
<dbReference type="InterPro" id="IPR013249">
    <property type="entry name" value="RNA_pol_sigma70_r4_t2"/>
</dbReference>
<reference evidence="2" key="1">
    <citation type="journal article" date="2021" name="Proc. Natl. Acad. Sci. U.S.A.">
        <title>A Catalog of Tens of Thousands of Viruses from Human Metagenomes Reveals Hidden Associations with Chronic Diseases.</title>
        <authorList>
            <person name="Tisza M.J."/>
            <person name="Buck C.B."/>
        </authorList>
    </citation>
    <scope>NUCLEOTIDE SEQUENCE</scope>
    <source>
        <strain evidence="2">CtsAY3</strain>
    </source>
</reference>
<dbReference type="Pfam" id="PF08281">
    <property type="entry name" value="Sigma70_r4_2"/>
    <property type="match status" value="1"/>
</dbReference>
<dbReference type="Gene3D" id="1.10.10.10">
    <property type="entry name" value="Winged helix-like DNA-binding domain superfamily/Winged helix DNA-binding domain"/>
    <property type="match status" value="1"/>
</dbReference>
<evidence type="ECO:0000313" key="2">
    <source>
        <dbReference type="EMBL" id="DAE25763.1"/>
    </source>
</evidence>
<keyword evidence="2" id="KW-0804">Transcription</keyword>
<protein>
    <submittedName>
        <fullName evidence="2">DNA-directed RNA polymerase specialized sigma subunit</fullName>
    </submittedName>
</protein>
<dbReference type="EMBL" id="BK015802">
    <property type="protein sequence ID" value="DAE25763.1"/>
    <property type="molecule type" value="Genomic_DNA"/>
</dbReference>
<dbReference type="GO" id="GO:0016987">
    <property type="term" value="F:sigma factor activity"/>
    <property type="evidence" value="ECO:0007669"/>
    <property type="project" value="InterPro"/>
</dbReference>
<dbReference type="GO" id="GO:0000428">
    <property type="term" value="C:DNA-directed RNA polymerase complex"/>
    <property type="evidence" value="ECO:0007669"/>
    <property type="project" value="UniProtKB-KW"/>
</dbReference>
<dbReference type="SUPFAM" id="SSF88659">
    <property type="entry name" value="Sigma3 and sigma4 domains of RNA polymerase sigma factors"/>
    <property type="match status" value="1"/>
</dbReference>
<dbReference type="GO" id="GO:0003677">
    <property type="term" value="F:DNA binding"/>
    <property type="evidence" value="ECO:0007669"/>
    <property type="project" value="InterPro"/>
</dbReference>
<proteinExistence type="predicted"/>
<dbReference type="GO" id="GO:0006352">
    <property type="term" value="P:DNA-templated transcription initiation"/>
    <property type="evidence" value="ECO:0007669"/>
    <property type="project" value="InterPro"/>
</dbReference>
<name>A0A8S5R3U7_9CAUD</name>
<keyword evidence="2" id="KW-0240">DNA-directed RNA polymerase</keyword>
<evidence type="ECO:0000259" key="1">
    <source>
        <dbReference type="Pfam" id="PF08281"/>
    </source>
</evidence>
<feature type="domain" description="RNA polymerase sigma factor 70 region 4 type 2" evidence="1">
    <location>
        <begin position="77"/>
        <end position="128"/>
    </location>
</feature>
<dbReference type="InterPro" id="IPR013324">
    <property type="entry name" value="RNA_pol_sigma_r3/r4-like"/>
</dbReference>
<dbReference type="InterPro" id="IPR036388">
    <property type="entry name" value="WH-like_DNA-bd_sf"/>
</dbReference>
<sequence length="140" mass="16213">MMSPSDEKRIVAMVDSFTKTVARNFSRNLKRAKANREKHFSDEPIDYLLELLSHDDKYPSDHFVLYADELSCVVHSETLYKALCSLPEKQQKVLLFDFWGALPDGEIAARMEVTTRTVYNLRQRAFKAIKTFYEQGSSEP</sequence>
<organism evidence="2">
    <name type="scientific">Siphoviridae sp. ctsAY3</name>
    <dbReference type="NCBI Taxonomy" id="2827281"/>
    <lineage>
        <taxon>Viruses</taxon>
        <taxon>Duplodnaviria</taxon>
        <taxon>Heunggongvirae</taxon>
        <taxon>Uroviricota</taxon>
        <taxon>Caudoviricetes</taxon>
    </lineage>
</organism>